<reference evidence="5" key="2">
    <citation type="submission" date="2025-09" db="UniProtKB">
        <authorList>
            <consortium name="Ensembl"/>
        </authorList>
    </citation>
    <scope>IDENTIFICATION</scope>
</reference>
<dbReference type="PANTHER" id="PTHR46497:SF1">
    <property type="entry name" value="THIOREDOXIN DOMAIN-CONTAINING PROTEIN 11"/>
    <property type="match status" value="1"/>
</dbReference>
<dbReference type="CDD" id="cd02981">
    <property type="entry name" value="PDI_b_family"/>
    <property type="match status" value="1"/>
</dbReference>
<feature type="region of interest" description="Disordered" evidence="2">
    <location>
        <begin position="800"/>
        <end position="848"/>
    </location>
</feature>
<feature type="compositionally biased region" description="Low complexity" evidence="2">
    <location>
        <begin position="425"/>
        <end position="440"/>
    </location>
</feature>
<feature type="coiled-coil region" evidence="1">
    <location>
        <begin position="702"/>
        <end position="785"/>
    </location>
</feature>
<evidence type="ECO:0000259" key="3">
    <source>
        <dbReference type="Pfam" id="PF00085"/>
    </source>
</evidence>
<dbReference type="AlphaFoldDB" id="A0A3B4AC66"/>
<dbReference type="Proteomes" id="UP000261520">
    <property type="component" value="Unplaced"/>
</dbReference>
<evidence type="ECO:0000256" key="2">
    <source>
        <dbReference type="SAM" id="MobiDB-lite"/>
    </source>
</evidence>
<protein>
    <submittedName>
        <fullName evidence="5">Uncharacterized protein</fullName>
    </submittedName>
</protein>
<dbReference type="InterPro" id="IPR013766">
    <property type="entry name" value="Thioredoxin_domain"/>
</dbReference>
<dbReference type="InterPro" id="IPR052792">
    <property type="entry name" value="Thioredoxin_dom-contain_11"/>
</dbReference>
<feature type="region of interest" description="Disordered" evidence="2">
    <location>
        <begin position="422"/>
        <end position="453"/>
    </location>
</feature>
<keyword evidence="6" id="KW-1185">Reference proteome</keyword>
<accession>A0A3B4AC66</accession>
<keyword evidence="1" id="KW-0175">Coiled coil</keyword>
<dbReference type="STRING" id="409849.ENSPMGP00000014300"/>
<evidence type="ECO:0000256" key="1">
    <source>
        <dbReference type="SAM" id="Coils"/>
    </source>
</evidence>
<dbReference type="PANTHER" id="PTHR46497">
    <property type="entry name" value="THIOREDOXIN DOMAIN-CONTAINING PROTEIN 11"/>
    <property type="match status" value="1"/>
</dbReference>
<evidence type="ECO:0000313" key="5">
    <source>
        <dbReference type="Ensembl" id="ENSPMGP00000014300.1"/>
    </source>
</evidence>
<dbReference type="Gene3D" id="3.40.30.10">
    <property type="entry name" value="Glutaredoxin"/>
    <property type="match status" value="3"/>
</dbReference>
<dbReference type="InterPro" id="IPR058777">
    <property type="entry name" value="TXNDC11_thioredoxin"/>
</dbReference>
<feature type="domain" description="Thioredoxin" evidence="3">
    <location>
        <begin position="571"/>
        <end position="657"/>
    </location>
</feature>
<dbReference type="SUPFAM" id="SSF52833">
    <property type="entry name" value="Thioredoxin-like"/>
    <property type="match status" value="2"/>
</dbReference>
<feature type="domain" description="TXNDC11 thioredoxin-like" evidence="4">
    <location>
        <begin position="223"/>
        <end position="285"/>
    </location>
</feature>
<dbReference type="CDD" id="cd02995">
    <property type="entry name" value="PDI_a_PDI_a'_C"/>
    <property type="match status" value="1"/>
</dbReference>
<organism evidence="5 6">
    <name type="scientific">Periophthalmus magnuspinnatus</name>
    <dbReference type="NCBI Taxonomy" id="409849"/>
    <lineage>
        <taxon>Eukaryota</taxon>
        <taxon>Metazoa</taxon>
        <taxon>Chordata</taxon>
        <taxon>Craniata</taxon>
        <taxon>Vertebrata</taxon>
        <taxon>Euteleostomi</taxon>
        <taxon>Actinopterygii</taxon>
        <taxon>Neopterygii</taxon>
        <taxon>Teleostei</taxon>
        <taxon>Neoteleostei</taxon>
        <taxon>Acanthomorphata</taxon>
        <taxon>Gobiaria</taxon>
        <taxon>Gobiiformes</taxon>
        <taxon>Gobioidei</taxon>
        <taxon>Gobiidae</taxon>
        <taxon>Oxudercinae</taxon>
        <taxon>Periophthalmus</taxon>
    </lineage>
</organism>
<name>A0A3B4AC66_9GOBI</name>
<dbReference type="InterPro" id="IPR036249">
    <property type="entry name" value="Thioredoxin-like_sf"/>
</dbReference>
<evidence type="ECO:0000313" key="6">
    <source>
        <dbReference type="Proteomes" id="UP000261520"/>
    </source>
</evidence>
<reference evidence="5" key="1">
    <citation type="submission" date="2025-08" db="UniProtKB">
        <authorList>
            <consortium name="Ensembl"/>
        </authorList>
    </citation>
    <scope>IDENTIFICATION</scope>
</reference>
<feature type="compositionally biased region" description="Basic and acidic residues" evidence="2">
    <location>
        <begin position="834"/>
        <end position="848"/>
    </location>
</feature>
<evidence type="ECO:0000259" key="4">
    <source>
        <dbReference type="Pfam" id="PF26234"/>
    </source>
</evidence>
<dbReference type="Ensembl" id="ENSPMGT00000015258.1">
    <property type="protein sequence ID" value="ENSPMGP00000014300.1"/>
    <property type="gene ID" value="ENSPMGG00000011720.1"/>
</dbReference>
<feature type="compositionally biased region" description="Acidic residues" evidence="2">
    <location>
        <begin position="803"/>
        <end position="833"/>
    </location>
</feature>
<sequence length="848" mass="95463">MLRRVRVRQSLRQVVFLMARRPEVLCGAILLGVLLILAVKFTCSRAKNVVAPARPPVRFFSPEAPVVDLYLGQIDQVERLRSVADVSLLFLYAPWCAHSMAARQELQLVAHKLAKQVQFVAVNCWWSHGRCRKQRRLYQYPSIQLFFRRFGPIEYKGPFVAPYVESFVLRVLTPLTYLPSEAVLRDFLSYHEPRVVGFFQFHSSPQPPGYLTYLRSALQALRRDFRGAVRFGVVTSRHVAQMLPVPEEGSVYLHRRFNSSLVFPRSKLNFTSEVICSWVFQHYETALQWLQPPGTKSRLLEEELLKGPALLLFLPYDPLDPQPSCSLPQVEDMAVRYHSCPSGGTACCHSVPVPQSTAVCELCLDGTGLRTSSVCTVPSVGPSSLPHCCLHPSSSVSCCSLLTDYSALGQYRACSRTAPLRDTATEAPPATEAPLTTEATQNEASPQNEALPAPATGAVGFTGLRCLTNKTLRFYLLDAELNWPLAVRLGAPHNSSSAVPQEPQGPGAHERSFAAIVDLKDEVHYVLQPIHRATLTQDLEGFIMNFSAPYNRLHRYLVGQTEGGSPPALITEVTSSSFSHTVLDVQQDVLLLYYTQWCGFCSVLHHIFIQLARLLQPHSALTVARVNVALNDLPWEMMVDRVPSVLLFPRYRKHQSVKFPEEQPLTLPNLLRFVLKHSDSVRPPHRAPGGEGGPEPLLRAQVQALQEEVGQLHRACERLSQQLAHLWRQHHRLSQDARALHLHNQELQQERRSLEQQHRDKSRQLSQAVQRLQQLTHTSDSLRHENALLRLLLTALRDRTEEQNTEGDEDLEELSGDGEELSGEELSGEEQDQTENRHSEQKRALVTS</sequence>
<dbReference type="Pfam" id="PF00085">
    <property type="entry name" value="Thioredoxin"/>
    <property type="match status" value="1"/>
</dbReference>
<dbReference type="Pfam" id="PF26234">
    <property type="entry name" value="TXNDC11_2nd"/>
    <property type="match status" value="1"/>
</dbReference>
<proteinExistence type="predicted"/>